<dbReference type="Proteomes" id="UP000196536">
    <property type="component" value="Unassembled WGS sequence"/>
</dbReference>
<protein>
    <submittedName>
        <fullName evidence="1">DNA phosphorothioation-dependent restriction protein DptG</fullName>
    </submittedName>
</protein>
<gene>
    <name evidence="1" type="ORF">CAP51_00095</name>
</gene>
<proteinExistence type="predicted"/>
<dbReference type="AlphaFoldDB" id="A0A1Z9Z0R0"/>
<dbReference type="RefSeq" id="WP_087618688.1">
    <property type="nucleotide sequence ID" value="NZ_NEXX01000001.1"/>
</dbReference>
<dbReference type="NCBIfam" id="TIGR03236">
    <property type="entry name" value="dnd_assoc_1"/>
    <property type="match status" value="1"/>
</dbReference>
<dbReference type="OrthoDB" id="2590988at2"/>
<evidence type="ECO:0000313" key="1">
    <source>
        <dbReference type="EMBL" id="OUY08063.1"/>
    </source>
</evidence>
<comment type="caution">
    <text evidence="1">The sequence shown here is derived from an EMBL/GenBank/DDBJ whole genome shotgun (WGS) entry which is preliminary data.</text>
</comment>
<sequence length="433" mass="50296">MSLINNLKPASNSMATFYPISTNENSNDFNWDTVTNLFLKELYGLVSENKIETELKIFHQEFEEKFKHQVSDRQAWQVIEDIYFLNKSVAKISPKLRIFSLSDDTHNLSAERRIVSLLKTLLKRGYVYQDEVNNLNFIEQLIFESFEKMFPSNALDISGINSYLPKLSTIFSEDLIFLTTNSKYFLENIQLFIEIYICIYTAQLSIVINSWREAKEPEIKDCYFILDTERASRERVSLQRSGYKLVEKGLESIFPILALTESLQSNVEQKVPLWQLRTTLTDQDIEPLKKYCQDFSKDRGLPISDSDLLDLSSILDELQRLYKAQFAKGETRASRNVNVVRAIKNIILKPFTQSRGSAGTVFVLTQEYLLLLTNLVIGKREKLRLYEVIKELELRGIFFDKESRKALVEFYERLGNVEKMSDSGDAIYVKKTI</sequence>
<dbReference type="EMBL" id="NEXX01000001">
    <property type="protein sequence ID" value="OUY08063.1"/>
    <property type="molecule type" value="Genomic_DNA"/>
</dbReference>
<name>A0A1Z9Z0R0_9GAMM</name>
<organism evidence="1 2">
    <name type="scientific">Acinetobacter populi</name>
    <dbReference type="NCBI Taxonomy" id="1582270"/>
    <lineage>
        <taxon>Bacteria</taxon>
        <taxon>Pseudomonadati</taxon>
        <taxon>Pseudomonadota</taxon>
        <taxon>Gammaproteobacteria</taxon>
        <taxon>Moraxellales</taxon>
        <taxon>Moraxellaceae</taxon>
        <taxon>Acinetobacter</taxon>
    </lineage>
</organism>
<keyword evidence="2" id="KW-1185">Reference proteome</keyword>
<reference evidence="1 2" key="1">
    <citation type="submission" date="2017-05" db="EMBL/GenBank/DDBJ databases">
        <title>Acinetobacter populi ANC 5415 (= PBJ7), whole genome shotgun sequencing project.</title>
        <authorList>
            <person name="Nemec A."/>
            <person name="Radolfova-Krizova L."/>
        </authorList>
    </citation>
    <scope>NUCLEOTIDE SEQUENCE [LARGE SCALE GENOMIC DNA]</scope>
    <source>
        <strain evidence="1 2">PBJ7</strain>
    </source>
</reference>
<accession>A0A1Z9Z0R0</accession>
<dbReference type="InterPro" id="IPR017645">
    <property type="entry name" value="Dnd_assoc_1"/>
</dbReference>
<evidence type="ECO:0000313" key="2">
    <source>
        <dbReference type="Proteomes" id="UP000196536"/>
    </source>
</evidence>